<evidence type="ECO:0000256" key="2">
    <source>
        <dbReference type="ARBA" id="ARBA00004286"/>
    </source>
</evidence>
<dbReference type="PANTHER" id="PTHR28547:SF1">
    <property type="entry name" value="PROTEIN MMS22-LIKE"/>
    <property type="match status" value="1"/>
</dbReference>
<dbReference type="GO" id="GO:0031297">
    <property type="term" value="P:replication fork processing"/>
    <property type="evidence" value="ECO:0007669"/>
    <property type="project" value="InterPro"/>
</dbReference>
<organism evidence="14 15">
    <name type="scientific">Ovis aries</name>
    <name type="common">Sheep</name>
    <dbReference type="NCBI Taxonomy" id="9940"/>
    <lineage>
        <taxon>Eukaryota</taxon>
        <taxon>Metazoa</taxon>
        <taxon>Chordata</taxon>
        <taxon>Craniata</taxon>
        <taxon>Vertebrata</taxon>
        <taxon>Euteleostomi</taxon>
        <taxon>Mammalia</taxon>
        <taxon>Eutheria</taxon>
        <taxon>Laurasiatheria</taxon>
        <taxon>Artiodactyla</taxon>
        <taxon>Ruminantia</taxon>
        <taxon>Pecora</taxon>
        <taxon>Bovidae</taxon>
        <taxon>Caprinae</taxon>
        <taxon>Ovis</taxon>
    </lineage>
</organism>
<evidence type="ECO:0000259" key="13">
    <source>
        <dbReference type="Pfam" id="PF14911"/>
    </source>
</evidence>
<accession>A0A836CZK9</accession>
<keyword evidence="6" id="KW-0227">DNA damage</keyword>
<comment type="similarity">
    <text evidence="3">Belongs to the MMS22 family. MMS22L subfamily.</text>
</comment>
<comment type="subcellular location">
    <subcellularLocation>
        <location evidence="2">Chromosome</location>
    </subcellularLocation>
    <subcellularLocation>
        <location evidence="1">Nucleus</location>
    </subcellularLocation>
</comment>
<keyword evidence="8" id="KW-0234">DNA repair</keyword>
<dbReference type="Proteomes" id="UP000664991">
    <property type="component" value="Unassembled WGS sequence"/>
</dbReference>
<dbReference type="InterPro" id="IPR029425">
    <property type="entry name" value="MMS22L_N"/>
</dbReference>
<evidence type="ECO:0000256" key="7">
    <source>
        <dbReference type="ARBA" id="ARBA00022853"/>
    </source>
</evidence>
<dbReference type="GO" id="GO:0006325">
    <property type="term" value="P:chromatin organization"/>
    <property type="evidence" value="ECO:0007669"/>
    <property type="project" value="UniProtKB-KW"/>
</dbReference>
<keyword evidence="7" id="KW-0156">Chromatin regulator</keyword>
<dbReference type="PANTHER" id="PTHR28547">
    <property type="entry name" value="PROTEIN MMS22-LIKE"/>
    <property type="match status" value="1"/>
</dbReference>
<dbReference type="Pfam" id="PF14911">
    <property type="entry name" value="MMS22L_C"/>
    <property type="match status" value="1"/>
</dbReference>
<name>A0A836CZK9_SHEEP</name>
<dbReference type="InterPro" id="IPR029424">
    <property type="entry name" value="MMS22L_C"/>
</dbReference>
<evidence type="ECO:0000256" key="8">
    <source>
        <dbReference type="ARBA" id="ARBA00023204"/>
    </source>
</evidence>
<gene>
    <name evidence="14" type="ORF">JEQ12_018767</name>
</gene>
<keyword evidence="9" id="KW-0539">Nucleus</keyword>
<dbReference type="EMBL" id="JAEMGP010000008">
    <property type="protein sequence ID" value="KAG5205517.1"/>
    <property type="molecule type" value="Genomic_DNA"/>
</dbReference>
<evidence type="ECO:0000259" key="12">
    <source>
        <dbReference type="Pfam" id="PF14910"/>
    </source>
</evidence>
<sequence length="1346" mass="153796">MTYSRKKQEQNNKIAIGGTNWAAKQMSDKVMTFLTLILSTGGNGKEKFLPFFQFEKRLELELKTEWCNPPCFSCDFDNRGGGKHFSGESYLSSGALKRVILNLDPLPTNFEEDTVELFGIEWVTETALVNSSRVLFHLFRQQLYNLETLLQASCDFGKISTLHCKAHNIRQLCVTFLHYVKVFIFRSLRVHNAESHVPVHPYETLEAQLPSVLVDELHGLLLYIGHLSELPTTNTGAFVNQNHTKLYPPSWHLLHLHLDIHWLVLEILHMLGEKLKQVVYSHQFMNLAGDNLTNVSLFEEHCENLLRDLINLSLNRYDKVRPSEALMSHHCPCPCIKELWVLLIHLLNHRSKWSLSESFWNCLNKLLRTLFEKSNDQRRSVLTVQPRDPLGFSWWIITHVASFYQFDRHGTPDEMRQMESNWNFVEELLKKSISVQDGILEEQLRMYLHCCLTLCDFWEPNIAVVTILWEYYSKNLNSSFSISWLPLKGLTYIIKSPLAMVEMVKTCCCDKQGLDLYKSSSSYTVFLCILAKVVKKAMKNNGPHPWKQVKGRIYSKFHQKRMEELTEVGLQNFFSLFLLLAAVAEVEDVASHVLGLLDFLKPTFKTSPLIWKGQMAFLLMYTQKNLDIGVLAEKFSNAFREKAKEFLVSKNDEMGQRQTLWTLLSIYMDSVQEVFETSHCLYPSHEKLLNDGFSMLLRACQETELRTVLSFLQAVLARIRSMHQRLCQELQRENGDLIVQSSLSTKERHLAAVASALWRHFFSFLKSQRMSQIVPLSQLADAAADFTLLAMDLPSTAPSDLQPQPVTSMIQLFGWDDIIWPQVVARYLSHFLQNSMLCEVLSCSGCVSFQALTVRSWIRCILQMYVKNLHVPDDSFIDINPEQAVEKDYMEQLTELTRLLFNLSEVKNIFSKSQVEYLPIPEDPKKALVRFFEAVGITYGNLQTFSDKSAMVTKSLEYLGEILKYIKPYLGKKVSSAGLQLTYMMMGILVKSWALIFATSKAQKLLFRIIDCLLLPHTVLQQEKELPAPMLTAIQKSLPLYLQGMCIVCCQSQNPNAYLNQLLGNVIEQYIGRFLPASAPVLGLGQHPVLLALKNSASVPPMSLLKKCIAHVIRKSYFEFKGSLLPPRLASILAFILQLVKETNTDVTEIELLLPGVLKCLVLFSEPQVKRLATENLQCMVKACQVGSGGEPAAQLTSVFRQFIEDYGMRYDYQLYSILEAVAALDQQVVIHLVPALTQSLKDSERKWGLGRNSAQRLMTEYSAGLFRVMKHVPAVSDVTASTIVKDTKAEVTIQRTSVWFPGPRETVYGYQTRVKLCASCLLTHPLNKQEHLTPQDLTFSMRLDH</sequence>
<evidence type="ECO:0000256" key="4">
    <source>
        <dbReference type="ARBA" id="ARBA00021061"/>
    </source>
</evidence>
<evidence type="ECO:0000256" key="10">
    <source>
        <dbReference type="ARBA" id="ARBA00033326"/>
    </source>
</evidence>
<evidence type="ECO:0000256" key="3">
    <source>
        <dbReference type="ARBA" id="ARBA00006585"/>
    </source>
</evidence>
<keyword evidence="5" id="KW-0158">Chromosome</keyword>
<dbReference type="InterPro" id="IPR042320">
    <property type="entry name" value="MMS22-like"/>
</dbReference>
<evidence type="ECO:0000256" key="11">
    <source>
        <dbReference type="ARBA" id="ARBA00045147"/>
    </source>
</evidence>
<evidence type="ECO:0000256" key="5">
    <source>
        <dbReference type="ARBA" id="ARBA00022454"/>
    </source>
</evidence>
<comment type="caution">
    <text evidence="14">The sequence shown here is derived from an EMBL/GenBank/DDBJ whole genome shotgun (WGS) entry which is preliminary data.</text>
</comment>
<dbReference type="Pfam" id="PF14910">
    <property type="entry name" value="MMS22L_N"/>
    <property type="match status" value="1"/>
</dbReference>
<dbReference type="GO" id="GO:0043596">
    <property type="term" value="C:nuclear replication fork"/>
    <property type="evidence" value="ECO:0007669"/>
    <property type="project" value="TreeGrafter"/>
</dbReference>
<evidence type="ECO:0000256" key="6">
    <source>
        <dbReference type="ARBA" id="ARBA00022763"/>
    </source>
</evidence>
<comment type="function">
    <text evidence="11">Component of the MMS22L-TONSL complex, a complex that promotes homologous recombination-mediated repair of double-strand breaks (DSBs) at stalled or collapsed replication forks. The MMS22L-TONSL complex is required to maintain genome integrity during DNA replication. It mediates the assembly of RAD51 filaments on single-stranded DNA (ssDNA): the MMS22L-TONSL complex is recruited to DSBs following histone replacement by histone chaperones and eviction of the replication protein A complex (RPA/RP-A) from DSBs. Following recruitment to DSBs, the TONSL-MMS22L complex promotes recruitment of RAD51 filaments and subsequent homologous recombination. Within the complex, MMS22L acts by binding ssDNA.</text>
</comment>
<dbReference type="GO" id="GO:0000724">
    <property type="term" value="P:double-strand break repair via homologous recombination"/>
    <property type="evidence" value="ECO:0007669"/>
    <property type="project" value="InterPro"/>
</dbReference>
<evidence type="ECO:0000313" key="14">
    <source>
        <dbReference type="EMBL" id="KAG5205517.1"/>
    </source>
</evidence>
<evidence type="ECO:0000256" key="9">
    <source>
        <dbReference type="ARBA" id="ARBA00023242"/>
    </source>
</evidence>
<feature type="domain" description="Protein MMS22-like N-terminal" evidence="12">
    <location>
        <begin position="69"/>
        <end position="771"/>
    </location>
</feature>
<protein>
    <recommendedName>
        <fullName evidence="4">Protein MMS22-like</fullName>
    </recommendedName>
    <alternativeName>
        <fullName evidence="10">Methyl methanesulfonate-sensitivity protein 22-like</fullName>
    </alternativeName>
</protein>
<proteinExistence type="inferred from homology"/>
<feature type="domain" description="MMS22-like C-terminal" evidence="13">
    <location>
        <begin position="891"/>
        <end position="1259"/>
    </location>
</feature>
<evidence type="ECO:0000256" key="1">
    <source>
        <dbReference type="ARBA" id="ARBA00004123"/>
    </source>
</evidence>
<reference evidence="14 15" key="1">
    <citation type="submission" date="2020-12" db="EMBL/GenBank/DDBJ databases">
        <title>De novo assembly of Tibetan sheep genome.</title>
        <authorList>
            <person name="Li X."/>
        </authorList>
    </citation>
    <scope>NUCLEOTIDE SEQUENCE [LARGE SCALE GENOMIC DNA]</scope>
    <source>
        <tissue evidence="14">Heart</tissue>
    </source>
</reference>
<evidence type="ECO:0000313" key="15">
    <source>
        <dbReference type="Proteomes" id="UP000664991"/>
    </source>
</evidence>